<dbReference type="InterPro" id="IPR050566">
    <property type="entry name" value="Deoxyribonucleoside_kinase"/>
</dbReference>
<evidence type="ECO:0000259" key="3">
    <source>
        <dbReference type="Pfam" id="PF01712"/>
    </source>
</evidence>
<feature type="active site" description="Proton acceptor" evidence="1">
    <location>
        <position position="81"/>
    </location>
</feature>
<dbReference type="Gene3D" id="3.40.50.300">
    <property type="entry name" value="P-loop containing nucleotide triphosphate hydrolases"/>
    <property type="match status" value="1"/>
</dbReference>
<dbReference type="GO" id="GO:0019136">
    <property type="term" value="F:deoxynucleoside kinase activity"/>
    <property type="evidence" value="ECO:0007669"/>
    <property type="project" value="InterPro"/>
</dbReference>
<organism evidence="4">
    <name type="scientific">Acidithiobacillus sulfuriphilus</name>
    <dbReference type="NCBI Taxonomy" id="1867749"/>
    <lineage>
        <taxon>Bacteria</taxon>
        <taxon>Pseudomonadati</taxon>
        <taxon>Pseudomonadota</taxon>
        <taxon>Acidithiobacillia</taxon>
        <taxon>Acidithiobacillales</taxon>
        <taxon>Acidithiobacillaceae</taxon>
        <taxon>Acidithiobacillus</taxon>
    </lineage>
</organism>
<evidence type="ECO:0000313" key="4">
    <source>
        <dbReference type="EMBL" id="RNF67634.1"/>
    </source>
</evidence>
<feature type="domain" description="Deoxynucleoside kinase" evidence="3">
    <location>
        <begin position="7"/>
        <end position="195"/>
    </location>
</feature>
<gene>
    <name evidence="4" type="ORF">EC580_04055</name>
</gene>
<dbReference type="PANTHER" id="PTHR10513:SF46">
    <property type="entry name" value="DEOXYGUANOSINE KINASE"/>
    <property type="match status" value="1"/>
</dbReference>
<comment type="caution">
    <text evidence="4">The sequence shown here is derived from an EMBL/GenBank/DDBJ whole genome shotgun (WGS) entry which is preliminary data.</text>
</comment>
<sequence>MTADVHIAVEGPMGAGKTGLAQRLSASLGTRLLLEQPAENPFLADFYTRSPHPALATEISFLLQRHAQWRSISLHQGVVSDFYGAKGEIFAPLTLPPAELTLYRQVVQAIDSRPPTPDLLIFLHAPLDTLWARVQRRHASYEARLRYDYLRQVSAAYAQWRAQYPGLCLDFATDQVDFVADPSHYKQILTCVSDVLPTRNETPSP</sequence>
<dbReference type="OrthoDB" id="9776634at2"/>
<keyword evidence="4" id="KW-0808">Transferase</keyword>
<keyword evidence="4" id="KW-0418">Kinase</keyword>
<evidence type="ECO:0000256" key="2">
    <source>
        <dbReference type="PIRSR" id="PIRSR000705-3"/>
    </source>
</evidence>
<protein>
    <submittedName>
        <fullName evidence="4">Deoxyguanosine kinase</fullName>
    </submittedName>
</protein>
<accession>A0A3M8RKM2</accession>
<dbReference type="SUPFAM" id="SSF52540">
    <property type="entry name" value="P-loop containing nucleoside triphosphate hydrolases"/>
    <property type="match status" value="1"/>
</dbReference>
<evidence type="ECO:0000256" key="1">
    <source>
        <dbReference type="PIRSR" id="PIRSR000705-1"/>
    </source>
</evidence>
<dbReference type="PIRSF" id="PIRSF000705">
    <property type="entry name" value="DNK"/>
    <property type="match status" value="1"/>
</dbReference>
<dbReference type="GO" id="GO:0005524">
    <property type="term" value="F:ATP binding"/>
    <property type="evidence" value="ECO:0007669"/>
    <property type="project" value="UniProtKB-KW"/>
</dbReference>
<keyword evidence="2" id="KW-0067">ATP-binding</keyword>
<dbReference type="EMBL" id="RIZI01000133">
    <property type="protein sequence ID" value="RNF67634.1"/>
    <property type="molecule type" value="Genomic_DNA"/>
</dbReference>
<keyword evidence="2" id="KW-0547">Nucleotide-binding</keyword>
<reference evidence="4" key="1">
    <citation type="submission" date="2018-10" db="EMBL/GenBank/DDBJ databases">
        <title>Acidithiobacillus sulfuriphilus sp. nov.: an extremely acidophilic sulfur-oxidizing chemolithotroph isolated from a neutral pH environment.</title>
        <authorList>
            <person name="Falagan C."/>
            <person name="Moya-Beltran A."/>
            <person name="Quatrini R."/>
            <person name="Johnson D.B."/>
        </authorList>
    </citation>
    <scope>NUCLEOTIDE SEQUENCE [LARGE SCALE GENOMIC DNA]</scope>
    <source>
        <strain evidence="4">CJ-2</strain>
    </source>
</reference>
<dbReference type="InterPro" id="IPR031314">
    <property type="entry name" value="DNK_dom"/>
</dbReference>
<dbReference type="Pfam" id="PF01712">
    <property type="entry name" value="dNK"/>
    <property type="match status" value="1"/>
</dbReference>
<name>A0A3M8RKM2_9PROT</name>
<dbReference type="RefSeq" id="WP_123102430.1">
    <property type="nucleotide sequence ID" value="NZ_CP127527.1"/>
</dbReference>
<feature type="binding site" evidence="2">
    <location>
        <begin position="133"/>
        <end position="137"/>
    </location>
    <ligand>
        <name>ATP</name>
        <dbReference type="ChEBI" id="CHEBI:30616"/>
    </ligand>
</feature>
<dbReference type="PANTHER" id="PTHR10513">
    <property type="entry name" value="DEOXYNUCLEOSIDE KINASE"/>
    <property type="match status" value="1"/>
</dbReference>
<dbReference type="GO" id="GO:0005737">
    <property type="term" value="C:cytoplasm"/>
    <property type="evidence" value="ECO:0007669"/>
    <property type="project" value="TreeGrafter"/>
</dbReference>
<dbReference type="AlphaFoldDB" id="A0A3M8RKM2"/>
<dbReference type="InterPro" id="IPR027417">
    <property type="entry name" value="P-loop_NTPase"/>
</dbReference>
<dbReference type="InterPro" id="IPR002624">
    <property type="entry name" value="DCK/DGK"/>
</dbReference>
<proteinExistence type="predicted"/>